<keyword evidence="5" id="KW-1185">Reference proteome</keyword>
<accession>A0A7C8IKN7</accession>
<dbReference type="GO" id="GO:0006508">
    <property type="term" value="P:proteolysis"/>
    <property type="evidence" value="ECO:0007669"/>
    <property type="project" value="InterPro"/>
</dbReference>
<dbReference type="SUPFAM" id="SSF53474">
    <property type="entry name" value="alpha/beta-Hydrolases"/>
    <property type="match status" value="1"/>
</dbReference>
<dbReference type="Pfam" id="PF00561">
    <property type="entry name" value="Abhydrolase_1"/>
    <property type="match status" value="1"/>
</dbReference>
<dbReference type="EMBL" id="WUBL01000102">
    <property type="protein sequence ID" value="KAF2965900.1"/>
    <property type="molecule type" value="Genomic_DNA"/>
</dbReference>
<dbReference type="OrthoDB" id="190201at2759"/>
<dbReference type="PRINTS" id="PR00793">
    <property type="entry name" value="PROAMNOPTASE"/>
</dbReference>
<dbReference type="InterPro" id="IPR050266">
    <property type="entry name" value="AB_hydrolase_sf"/>
</dbReference>
<dbReference type="InterPro" id="IPR029058">
    <property type="entry name" value="AB_hydrolase_fold"/>
</dbReference>
<name>A0A7C8IKN7_9PEZI</name>
<evidence type="ECO:0000259" key="3">
    <source>
        <dbReference type="Pfam" id="PF00561"/>
    </source>
</evidence>
<dbReference type="Proteomes" id="UP000481858">
    <property type="component" value="Unassembled WGS sequence"/>
</dbReference>
<reference evidence="4 5" key="1">
    <citation type="submission" date="2019-12" db="EMBL/GenBank/DDBJ databases">
        <title>Draft genome sequence of the ascomycete Xylaria multiplex DSM 110363.</title>
        <authorList>
            <person name="Buettner E."/>
            <person name="Kellner H."/>
        </authorList>
    </citation>
    <scope>NUCLEOTIDE SEQUENCE [LARGE SCALE GENOMIC DNA]</scope>
    <source>
        <strain evidence="4 5">DSM 110363</strain>
    </source>
</reference>
<dbReference type="InterPro" id="IPR005945">
    <property type="entry name" value="Pro_imino_pep"/>
</dbReference>
<comment type="caution">
    <text evidence="4">The sequence shown here is derived from an EMBL/GenBank/DDBJ whole genome shotgun (WGS) entry which is preliminary data.</text>
</comment>
<dbReference type="GO" id="GO:0008233">
    <property type="term" value="F:peptidase activity"/>
    <property type="evidence" value="ECO:0007669"/>
    <property type="project" value="InterPro"/>
</dbReference>
<evidence type="ECO:0000256" key="1">
    <source>
        <dbReference type="ARBA" id="ARBA00010088"/>
    </source>
</evidence>
<dbReference type="InterPro" id="IPR000073">
    <property type="entry name" value="AB_hydrolase_1"/>
</dbReference>
<evidence type="ECO:0000313" key="4">
    <source>
        <dbReference type="EMBL" id="KAF2965900.1"/>
    </source>
</evidence>
<dbReference type="InterPro" id="IPR002410">
    <property type="entry name" value="Peptidase_S33"/>
</dbReference>
<comment type="similarity">
    <text evidence="1">Belongs to the peptidase S33 family.</text>
</comment>
<dbReference type="InParanoid" id="A0A7C8IKN7"/>
<dbReference type="NCBIfam" id="TIGR01250">
    <property type="entry name" value="pro_imino_pep_2"/>
    <property type="match status" value="1"/>
</dbReference>
<evidence type="ECO:0000313" key="5">
    <source>
        <dbReference type="Proteomes" id="UP000481858"/>
    </source>
</evidence>
<dbReference type="AlphaFoldDB" id="A0A7C8IKN7"/>
<organism evidence="4 5">
    <name type="scientific">Xylaria multiplex</name>
    <dbReference type="NCBI Taxonomy" id="323545"/>
    <lineage>
        <taxon>Eukaryota</taxon>
        <taxon>Fungi</taxon>
        <taxon>Dikarya</taxon>
        <taxon>Ascomycota</taxon>
        <taxon>Pezizomycotina</taxon>
        <taxon>Sordariomycetes</taxon>
        <taxon>Xylariomycetidae</taxon>
        <taxon>Xylariales</taxon>
        <taxon>Xylariaceae</taxon>
        <taxon>Xylaria</taxon>
    </lineage>
</organism>
<protein>
    <recommendedName>
        <fullName evidence="3">AB hydrolase-1 domain-containing protein</fullName>
    </recommendedName>
</protein>
<dbReference type="PIRSF" id="PIRSF005539">
    <property type="entry name" value="Pept_S33_TRI_F1"/>
    <property type="match status" value="1"/>
</dbReference>
<feature type="domain" description="AB hydrolase-1" evidence="3">
    <location>
        <begin position="37"/>
        <end position="293"/>
    </location>
</feature>
<gene>
    <name evidence="4" type="ORF">GQX73_g7672</name>
</gene>
<dbReference type="PANTHER" id="PTHR43798">
    <property type="entry name" value="MONOACYLGLYCEROL LIPASE"/>
    <property type="match status" value="1"/>
</dbReference>
<keyword evidence="2" id="KW-0378">Hydrolase</keyword>
<dbReference type="Gene3D" id="3.40.50.1820">
    <property type="entry name" value="alpha/beta hydrolase"/>
    <property type="match status" value="1"/>
</dbReference>
<sequence length="309" mass="34683">MASSPYEGEVAFDAPGADKPCKTWYKVYGDLDSHPGPVLVALHGGPGAGHEYLSPLVDIYEKYEIPLVFYDQVGCGRSTHFREKNGDTTFWTFDLFIQELDNLVNHLQLRVKGFYLLGQSWGGMLGGAYAALRPQGLKKLILSGAPASIPLLAKGARELLAALPEPARTTLEECDKKGDHESEEFENAAKEFYARHVCRLDPYPADALCAFKNLKDDPSAYHTMQGPSEFVIVGSFKDWEGWREAHKIEVETLLLNGRYDEATDQCIKPWFTHIPKVKWVTLENSSHLAHFEERDRYIQLAGEFLSDSV</sequence>
<evidence type="ECO:0000256" key="2">
    <source>
        <dbReference type="ARBA" id="ARBA00022801"/>
    </source>
</evidence>
<proteinExistence type="inferred from homology"/>